<sequence length="189" mass="21505">MTKPDPAREERFRELYAAHFDALLAYAVRRTRHPDDAADLVAETFLVAWRRLDAMPAGEDSRLWLYVVARHVRSNAERSGRRRERLGERLRQQLTDAFAPDPATQVTEHADVRAALQRLGAGDRELLMLSSWEGLEPREIAHVLDISPTAVRTRLSRARRRLRDALGDAEPVAGHEMSIRTVPSPEEGR</sequence>
<dbReference type="NCBIfam" id="TIGR02937">
    <property type="entry name" value="sigma70-ECF"/>
    <property type="match status" value="1"/>
</dbReference>
<comment type="similarity">
    <text evidence="1">Belongs to the sigma-70 factor family. ECF subfamily.</text>
</comment>
<reference evidence="8 9" key="1">
    <citation type="submission" date="2019-05" db="EMBL/GenBank/DDBJ databases">
        <title>Mumia sp. nov., isolated from the intestinal contents of plateau pika (Ochotona curzoniae) in the Qinghai-Tibet plateau of China.</title>
        <authorList>
            <person name="Tian Z."/>
        </authorList>
    </citation>
    <scope>NUCLEOTIDE SEQUENCE [LARGE SCALE GENOMIC DNA]</scope>
    <source>
        <strain evidence="9">527</strain>
    </source>
</reference>
<dbReference type="Proteomes" id="UP000306740">
    <property type="component" value="Unassembled WGS sequence"/>
</dbReference>
<dbReference type="InterPro" id="IPR013325">
    <property type="entry name" value="RNA_pol_sigma_r2"/>
</dbReference>
<dbReference type="InterPro" id="IPR036388">
    <property type="entry name" value="WH-like_DNA-bd_sf"/>
</dbReference>
<keyword evidence="3" id="KW-0731">Sigma factor</keyword>
<dbReference type="PANTHER" id="PTHR43133">
    <property type="entry name" value="RNA POLYMERASE ECF-TYPE SIGMA FACTO"/>
    <property type="match status" value="1"/>
</dbReference>
<keyword evidence="2" id="KW-0805">Transcription regulation</keyword>
<dbReference type="InterPro" id="IPR013249">
    <property type="entry name" value="RNA_pol_sigma70_r4_t2"/>
</dbReference>
<dbReference type="InterPro" id="IPR014284">
    <property type="entry name" value="RNA_pol_sigma-70_dom"/>
</dbReference>
<dbReference type="Gene3D" id="1.10.1740.10">
    <property type="match status" value="1"/>
</dbReference>
<gene>
    <name evidence="8" type="ORF">FHE65_34325</name>
</gene>
<protein>
    <submittedName>
        <fullName evidence="8">RNA polymerase sigma factor</fullName>
    </submittedName>
</protein>
<dbReference type="OrthoDB" id="4184921at2"/>
<dbReference type="InterPro" id="IPR007627">
    <property type="entry name" value="RNA_pol_sigma70_r2"/>
</dbReference>
<dbReference type="GO" id="GO:0006352">
    <property type="term" value="P:DNA-templated transcription initiation"/>
    <property type="evidence" value="ECO:0007669"/>
    <property type="project" value="InterPro"/>
</dbReference>
<dbReference type="RefSeq" id="WP_139085064.1">
    <property type="nucleotide sequence ID" value="NZ_VDFR01000243.1"/>
</dbReference>
<dbReference type="InterPro" id="IPR039425">
    <property type="entry name" value="RNA_pol_sigma-70-like"/>
</dbReference>
<feature type="domain" description="RNA polymerase sigma factor 70 region 4 type 2" evidence="7">
    <location>
        <begin position="111"/>
        <end position="162"/>
    </location>
</feature>
<evidence type="ECO:0000259" key="7">
    <source>
        <dbReference type="Pfam" id="PF08281"/>
    </source>
</evidence>
<dbReference type="GO" id="GO:0003677">
    <property type="term" value="F:DNA binding"/>
    <property type="evidence" value="ECO:0007669"/>
    <property type="project" value="InterPro"/>
</dbReference>
<accession>A0A5C4M2I4</accession>
<feature type="region of interest" description="Disordered" evidence="5">
    <location>
        <begin position="166"/>
        <end position="189"/>
    </location>
</feature>
<evidence type="ECO:0000256" key="4">
    <source>
        <dbReference type="ARBA" id="ARBA00023163"/>
    </source>
</evidence>
<dbReference type="SUPFAM" id="SSF88946">
    <property type="entry name" value="Sigma2 domain of RNA polymerase sigma factors"/>
    <property type="match status" value="1"/>
</dbReference>
<name>A0A5C4M2I4_9ACTN</name>
<proteinExistence type="inferred from homology"/>
<comment type="caution">
    <text evidence="8">The sequence shown here is derived from an EMBL/GenBank/DDBJ whole genome shotgun (WGS) entry which is preliminary data.</text>
</comment>
<evidence type="ECO:0000256" key="1">
    <source>
        <dbReference type="ARBA" id="ARBA00010641"/>
    </source>
</evidence>
<feature type="domain" description="RNA polymerase sigma-70 region 2" evidence="6">
    <location>
        <begin position="15"/>
        <end position="82"/>
    </location>
</feature>
<organism evidence="8 9">
    <name type="scientific">Mumia zhuanghuii</name>
    <dbReference type="NCBI Taxonomy" id="2585211"/>
    <lineage>
        <taxon>Bacteria</taxon>
        <taxon>Bacillati</taxon>
        <taxon>Actinomycetota</taxon>
        <taxon>Actinomycetes</taxon>
        <taxon>Propionibacteriales</taxon>
        <taxon>Nocardioidaceae</taxon>
        <taxon>Mumia</taxon>
    </lineage>
</organism>
<evidence type="ECO:0000313" key="8">
    <source>
        <dbReference type="EMBL" id="TNC27113.1"/>
    </source>
</evidence>
<evidence type="ECO:0000256" key="5">
    <source>
        <dbReference type="SAM" id="MobiDB-lite"/>
    </source>
</evidence>
<dbReference type="Pfam" id="PF04542">
    <property type="entry name" value="Sigma70_r2"/>
    <property type="match status" value="1"/>
</dbReference>
<dbReference type="SUPFAM" id="SSF88659">
    <property type="entry name" value="Sigma3 and sigma4 domains of RNA polymerase sigma factors"/>
    <property type="match status" value="1"/>
</dbReference>
<evidence type="ECO:0000259" key="6">
    <source>
        <dbReference type="Pfam" id="PF04542"/>
    </source>
</evidence>
<dbReference type="PANTHER" id="PTHR43133:SF25">
    <property type="entry name" value="RNA POLYMERASE SIGMA FACTOR RFAY-RELATED"/>
    <property type="match status" value="1"/>
</dbReference>
<dbReference type="Pfam" id="PF08281">
    <property type="entry name" value="Sigma70_r4_2"/>
    <property type="match status" value="1"/>
</dbReference>
<evidence type="ECO:0000313" key="9">
    <source>
        <dbReference type="Proteomes" id="UP000306740"/>
    </source>
</evidence>
<evidence type="ECO:0000256" key="3">
    <source>
        <dbReference type="ARBA" id="ARBA00023082"/>
    </source>
</evidence>
<dbReference type="InterPro" id="IPR013324">
    <property type="entry name" value="RNA_pol_sigma_r3/r4-like"/>
</dbReference>
<dbReference type="Gene3D" id="1.10.10.10">
    <property type="entry name" value="Winged helix-like DNA-binding domain superfamily/Winged helix DNA-binding domain"/>
    <property type="match status" value="1"/>
</dbReference>
<keyword evidence="4" id="KW-0804">Transcription</keyword>
<evidence type="ECO:0000256" key="2">
    <source>
        <dbReference type="ARBA" id="ARBA00023015"/>
    </source>
</evidence>
<dbReference type="GO" id="GO:0016987">
    <property type="term" value="F:sigma factor activity"/>
    <property type="evidence" value="ECO:0007669"/>
    <property type="project" value="UniProtKB-KW"/>
</dbReference>
<dbReference type="EMBL" id="VDFR01000243">
    <property type="protein sequence ID" value="TNC27113.1"/>
    <property type="molecule type" value="Genomic_DNA"/>
</dbReference>
<dbReference type="AlphaFoldDB" id="A0A5C4M2I4"/>